<feature type="chain" id="PRO_5035153998" description="PDZ domain-containing protein" evidence="1">
    <location>
        <begin position="19"/>
        <end position="193"/>
    </location>
</feature>
<dbReference type="PANTHER" id="PTHR47661:SF2">
    <property type="entry name" value="PHOSPHOGLUCAN PHOSPHATASE LSF1, CHLOROPLASTIC"/>
    <property type="match status" value="1"/>
</dbReference>
<feature type="signal peptide" evidence="1">
    <location>
        <begin position="1"/>
        <end position="18"/>
    </location>
</feature>
<comment type="caution">
    <text evidence="3">The sequence shown here is derived from an EMBL/GenBank/DDBJ whole genome shotgun (WGS) entry which is preliminary data.</text>
</comment>
<keyword evidence="4" id="KW-1185">Reference proteome</keyword>
<dbReference type="InterPro" id="IPR001478">
    <property type="entry name" value="PDZ"/>
</dbReference>
<dbReference type="Proteomes" id="UP000751190">
    <property type="component" value="Unassembled WGS sequence"/>
</dbReference>
<reference evidence="3" key="1">
    <citation type="submission" date="2021-05" db="EMBL/GenBank/DDBJ databases">
        <title>The genome of the haptophyte Pavlova lutheri (Diacronema luteri, Pavlovales) - a model for lipid biosynthesis in eukaryotic algae.</title>
        <authorList>
            <person name="Hulatt C.J."/>
            <person name="Posewitz M.C."/>
        </authorList>
    </citation>
    <scope>NUCLEOTIDE SEQUENCE</scope>
    <source>
        <strain evidence="3">NIVA-4/92</strain>
    </source>
</reference>
<organism evidence="3 4">
    <name type="scientific">Diacronema lutheri</name>
    <name type="common">Unicellular marine alga</name>
    <name type="synonym">Monochrysis lutheri</name>
    <dbReference type="NCBI Taxonomy" id="2081491"/>
    <lineage>
        <taxon>Eukaryota</taxon>
        <taxon>Haptista</taxon>
        <taxon>Haptophyta</taxon>
        <taxon>Pavlovophyceae</taxon>
        <taxon>Pavlovales</taxon>
        <taxon>Pavlovaceae</taxon>
        <taxon>Diacronema</taxon>
    </lineage>
</organism>
<dbReference type="InterPro" id="IPR036034">
    <property type="entry name" value="PDZ_sf"/>
</dbReference>
<dbReference type="PROSITE" id="PS50106">
    <property type="entry name" value="PDZ"/>
    <property type="match status" value="1"/>
</dbReference>
<keyword evidence="1" id="KW-0732">Signal</keyword>
<feature type="domain" description="PDZ" evidence="2">
    <location>
        <begin position="66"/>
        <end position="145"/>
    </location>
</feature>
<dbReference type="OMA" id="DSMWSCR"/>
<name>A0A8J5XJK0_DIALT</name>
<dbReference type="EMBL" id="JAGTXO010000010">
    <property type="protein sequence ID" value="KAG8465537.1"/>
    <property type="molecule type" value="Genomic_DNA"/>
</dbReference>
<protein>
    <recommendedName>
        <fullName evidence="2">PDZ domain-containing protein</fullName>
    </recommendedName>
</protein>
<dbReference type="AlphaFoldDB" id="A0A8J5XJK0"/>
<accession>A0A8J5XJK0</accession>
<dbReference type="OrthoDB" id="439127at2759"/>
<evidence type="ECO:0000256" key="1">
    <source>
        <dbReference type="SAM" id="SignalP"/>
    </source>
</evidence>
<evidence type="ECO:0000313" key="4">
    <source>
        <dbReference type="Proteomes" id="UP000751190"/>
    </source>
</evidence>
<evidence type="ECO:0000313" key="3">
    <source>
        <dbReference type="EMBL" id="KAG8465537.1"/>
    </source>
</evidence>
<gene>
    <name evidence="3" type="ORF">KFE25_002844</name>
</gene>
<evidence type="ECO:0000259" key="2">
    <source>
        <dbReference type="PROSITE" id="PS50106"/>
    </source>
</evidence>
<proteinExistence type="predicted"/>
<dbReference type="Gene3D" id="2.30.42.10">
    <property type="match status" value="1"/>
</dbReference>
<dbReference type="PANTHER" id="PTHR47661">
    <property type="entry name" value="PHOSPHOGLUCAN PHOSPHATASE LSF1, CHLOROPLASTIC"/>
    <property type="match status" value="1"/>
</dbReference>
<dbReference type="SUPFAM" id="SSF50156">
    <property type="entry name" value="PDZ domain-like"/>
    <property type="match status" value="1"/>
</dbReference>
<sequence length="193" mass="20380">MRLAIIAVVAMFAPPASGLASVRQACLARTPQPRLSRACSTMLFNSDRSRRAAGAGDRKVTLKKPLGLELVNGPGNSVVIADILDGSSAQDAERRGLLKKGDIVVMCSATFGDSMWSCRGAGRDRVVKAIAVRAGDVSLVLEEPAKFAASSKAAAAADAKMRKAKEDQVKSLQEQIVAEEEGKKGGRGPFKLW</sequence>